<protein>
    <submittedName>
        <fullName evidence="1">Uncharacterized protein</fullName>
    </submittedName>
</protein>
<accession>A0A1X2AYR1</accession>
<dbReference type="AlphaFoldDB" id="A0A1X2AYR1"/>
<name>A0A1X2AYR1_MYCPR</name>
<gene>
    <name evidence="1" type="ORF">EJD98_22590</name>
</gene>
<evidence type="ECO:0000313" key="1">
    <source>
        <dbReference type="EMBL" id="TGB39356.1"/>
    </source>
</evidence>
<organism evidence="1 2">
    <name type="scientific">Mycolicibacterium peregrinum</name>
    <name type="common">Mycobacterium peregrinum</name>
    <dbReference type="NCBI Taxonomy" id="43304"/>
    <lineage>
        <taxon>Bacteria</taxon>
        <taxon>Bacillati</taxon>
        <taxon>Actinomycetota</taxon>
        <taxon>Actinomycetes</taxon>
        <taxon>Mycobacteriales</taxon>
        <taxon>Mycobacteriaceae</taxon>
        <taxon>Mycolicibacterium</taxon>
    </lineage>
</organism>
<comment type="caution">
    <text evidence="1">The sequence shown here is derived from an EMBL/GenBank/DDBJ whole genome shotgun (WGS) entry which is preliminary data.</text>
</comment>
<keyword evidence="2" id="KW-1185">Reference proteome</keyword>
<dbReference type="Proteomes" id="UP000297792">
    <property type="component" value="Unassembled WGS sequence"/>
</dbReference>
<proteinExistence type="predicted"/>
<dbReference type="OrthoDB" id="8905652at2"/>
<reference evidence="1 2" key="1">
    <citation type="submission" date="2018-12" db="EMBL/GenBank/DDBJ databases">
        <title>Draft genome sequences of Mycolicibacterium peregrinum isolated from a pig with lymphadenitis and from soil on the same Japanese pig farm.</title>
        <authorList>
            <person name="Komatsu T."/>
            <person name="Ohya K."/>
            <person name="Sawai K."/>
            <person name="Odoi J.O."/>
            <person name="Otsu K."/>
            <person name="Ota A."/>
            <person name="Ito T."/>
            <person name="Kawai M."/>
            <person name="Maruyama F."/>
        </authorList>
    </citation>
    <scope>NUCLEOTIDE SEQUENCE [LARGE SCALE GENOMIC DNA]</scope>
    <source>
        <strain evidence="1 2">138</strain>
    </source>
</reference>
<evidence type="ECO:0000313" key="2">
    <source>
        <dbReference type="Proteomes" id="UP000297792"/>
    </source>
</evidence>
<sequence>MPLVEQTRARTQELFQELFDRRGIASTIEVKAFDPNAEPGSIDYVAADLRWCSGLALGFGYWINGEWDSSSWPSCYARDEDDLITAEDLTSDGDPDGSPPEFLGEWWIAQELADVVASDKLAKILRSDHYWSEYRNMGGPEIASTGYGLAAAALAEATDGVVASFDCAFDIEHNGETAGQFLSWWGDAQIDWYGPESFLARTAS</sequence>
<dbReference type="EMBL" id="RWKA01000013">
    <property type="protein sequence ID" value="TGB39356.1"/>
    <property type="molecule type" value="Genomic_DNA"/>
</dbReference>